<evidence type="ECO:0000313" key="2">
    <source>
        <dbReference type="Proteomes" id="UP000807159"/>
    </source>
</evidence>
<feature type="non-terminal residue" evidence="1">
    <location>
        <position position="114"/>
    </location>
</feature>
<sequence>MKVHDVWRGNMGKIVADLDVSSAKKVVEAKRGEMVNIGADLAASSDTHISRQNKDNYAFLSQKPIFLGVSERKKELGMVRVHGVKEDLGLESIAGEDESCLLLISTSEQLQSLN</sequence>
<proteinExistence type="predicted"/>
<dbReference type="Proteomes" id="UP000807159">
    <property type="component" value="Chromosome 13"/>
</dbReference>
<comment type="caution">
    <text evidence="1">The sequence shown here is derived from an EMBL/GenBank/DDBJ whole genome shotgun (WGS) entry which is preliminary data.</text>
</comment>
<keyword evidence="2" id="KW-1185">Reference proteome</keyword>
<dbReference type="AlphaFoldDB" id="A0A8T2XER5"/>
<gene>
    <name evidence="1" type="ORF">H0E87_023693</name>
</gene>
<accession>A0A8T2XER5</accession>
<evidence type="ECO:0000313" key="1">
    <source>
        <dbReference type="EMBL" id="KAH8491666.1"/>
    </source>
</evidence>
<protein>
    <submittedName>
        <fullName evidence="1">Uncharacterized protein</fullName>
    </submittedName>
</protein>
<organism evidence="1 2">
    <name type="scientific">Populus deltoides</name>
    <name type="common">Eastern poplar</name>
    <name type="synonym">Eastern cottonwood</name>
    <dbReference type="NCBI Taxonomy" id="3696"/>
    <lineage>
        <taxon>Eukaryota</taxon>
        <taxon>Viridiplantae</taxon>
        <taxon>Streptophyta</taxon>
        <taxon>Embryophyta</taxon>
        <taxon>Tracheophyta</taxon>
        <taxon>Spermatophyta</taxon>
        <taxon>Magnoliopsida</taxon>
        <taxon>eudicotyledons</taxon>
        <taxon>Gunneridae</taxon>
        <taxon>Pentapetalae</taxon>
        <taxon>rosids</taxon>
        <taxon>fabids</taxon>
        <taxon>Malpighiales</taxon>
        <taxon>Salicaceae</taxon>
        <taxon>Saliceae</taxon>
        <taxon>Populus</taxon>
    </lineage>
</organism>
<reference evidence="1" key="1">
    <citation type="journal article" date="2021" name="J. Hered.">
        <title>Genome Assembly of Salicaceae Populus deltoides (Eastern Cottonwood) I-69 Based on Nanopore Sequencing and Hi-C Technologies.</title>
        <authorList>
            <person name="Bai S."/>
            <person name="Wu H."/>
            <person name="Zhang J."/>
            <person name="Pan Z."/>
            <person name="Zhao W."/>
            <person name="Li Z."/>
            <person name="Tong C."/>
        </authorList>
    </citation>
    <scope>NUCLEOTIDE SEQUENCE</scope>
    <source>
        <tissue evidence="1">Leaf</tissue>
    </source>
</reference>
<name>A0A8T2XER5_POPDE</name>
<dbReference type="EMBL" id="JACEGQ020000013">
    <property type="protein sequence ID" value="KAH8491666.1"/>
    <property type="molecule type" value="Genomic_DNA"/>
</dbReference>